<evidence type="ECO:0000256" key="3">
    <source>
        <dbReference type="ARBA" id="ARBA00022679"/>
    </source>
</evidence>
<dbReference type="GO" id="GO:0032259">
    <property type="term" value="P:methylation"/>
    <property type="evidence" value="ECO:0007669"/>
    <property type="project" value="UniProtKB-KW"/>
</dbReference>
<evidence type="ECO:0000256" key="5">
    <source>
        <dbReference type="ARBA" id="ARBA00022747"/>
    </source>
</evidence>
<dbReference type="InterPro" id="IPR029063">
    <property type="entry name" value="SAM-dependent_MTases_sf"/>
</dbReference>
<dbReference type="GO" id="GO:0044027">
    <property type="term" value="P:negative regulation of gene expression via chromosomal CpG island methylation"/>
    <property type="evidence" value="ECO:0007669"/>
    <property type="project" value="TreeGrafter"/>
</dbReference>
<dbReference type="SUPFAM" id="SSF53335">
    <property type="entry name" value="S-adenosyl-L-methionine-dependent methyltransferases"/>
    <property type="match status" value="1"/>
</dbReference>
<dbReference type="InterPro" id="IPR050390">
    <property type="entry name" value="C5-Methyltransferase"/>
</dbReference>
<dbReference type="PROSITE" id="PS51679">
    <property type="entry name" value="SAM_MT_C5"/>
    <property type="match status" value="1"/>
</dbReference>
<dbReference type="EC" id="2.1.1.37" evidence="1"/>
<comment type="catalytic activity">
    <reaction evidence="6">
        <text>a 2'-deoxycytidine in DNA + S-adenosyl-L-methionine = a 5-methyl-2'-deoxycytidine in DNA + S-adenosyl-L-homocysteine + H(+)</text>
        <dbReference type="Rhea" id="RHEA:13681"/>
        <dbReference type="Rhea" id="RHEA-COMP:11369"/>
        <dbReference type="Rhea" id="RHEA-COMP:11370"/>
        <dbReference type="ChEBI" id="CHEBI:15378"/>
        <dbReference type="ChEBI" id="CHEBI:57856"/>
        <dbReference type="ChEBI" id="CHEBI:59789"/>
        <dbReference type="ChEBI" id="CHEBI:85452"/>
        <dbReference type="ChEBI" id="CHEBI:85454"/>
        <dbReference type="EC" id="2.1.1.37"/>
    </reaction>
</comment>
<dbReference type="PANTHER" id="PTHR10629">
    <property type="entry name" value="CYTOSINE-SPECIFIC METHYLTRANSFERASE"/>
    <property type="match status" value="1"/>
</dbReference>
<dbReference type="AlphaFoldDB" id="A0A7W6MQX5"/>
<evidence type="ECO:0000256" key="2">
    <source>
        <dbReference type="ARBA" id="ARBA00022603"/>
    </source>
</evidence>
<dbReference type="GO" id="GO:0003677">
    <property type="term" value="F:DNA binding"/>
    <property type="evidence" value="ECO:0007669"/>
    <property type="project" value="TreeGrafter"/>
</dbReference>
<dbReference type="PRINTS" id="PR00105">
    <property type="entry name" value="C5METTRFRASE"/>
</dbReference>
<keyword evidence="5" id="KW-0680">Restriction system</keyword>
<evidence type="ECO:0000313" key="9">
    <source>
        <dbReference type="Proteomes" id="UP000588647"/>
    </source>
</evidence>
<feature type="active site" evidence="7">
    <location>
        <position position="79"/>
    </location>
</feature>
<keyword evidence="3 7" id="KW-0808">Transferase</keyword>
<accession>A0A7W6MQX5</accession>
<dbReference type="PANTHER" id="PTHR10629:SF52">
    <property type="entry name" value="DNA (CYTOSINE-5)-METHYLTRANSFERASE 1"/>
    <property type="match status" value="1"/>
</dbReference>
<reference evidence="8 9" key="1">
    <citation type="submission" date="2020-08" db="EMBL/GenBank/DDBJ databases">
        <title>Genomic Encyclopedia of Type Strains, Phase IV (KMG-IV): sequencing the most valuable type-strain genomes for metagenomic binning, comparative biology and taxonomic classification.</title>
        <authorList>
            <person name="Goeker M."/>
        </authorList>
    </citation>
    <scope>NUCLEOTIDE SEQUENCE [LARGE SCALE GENOMIC DNA]</scope>
    <source>
        <strain evidence="8 9">DSM 103570</strain>
    </source>
</reference>
<evidence type="ECO:0000313" key="8">
    <source>
        <dbReference type="EMBL" id="MBB4004457.1"/>
    </source>
</evidence>
<evidence type="ECO:0000256" key="4">
    <source>
        <dbReference type="ARBA" id="ARBA00022691"/>
    </source>
</evidence>
<keyword evidence="2 7" id="KW-0489">Methyltransferase</keyword>
<proteinExistence type="inferred from homology"/>
<evidence type="ECO:0000256" key="7">
    <source>
        <dbReference type="PROSITE-ProRule" id="PRU01016"/>
    </source>
</evidence>
<name>A0A7W6MQX5_9HYPH</name>
<dbReference type="GO" id="GO:0009307">
    <property type="term" value="P:DNA restriction-modification system"/>
    <property type="evidence" value="ECO:0007669"/>
    <property type="project" value="UniProtKB-KW"/>
</dbReference>
<dbReference type="Gene3D" id="3.90.120.10">
    <property type="entry name" value="DNA Methylase, subunit A, domain 2"/>
    <property type="match status" value="1"/>
</dbReference>
<evidence type="ECO:0000256" key="6">
    <source>
        <dbReference type="ARBA" id="ARBA00047422"/>
    </source>
</evidence>
<organism evidence="8 9">
    <name type="scientific">Aurantimonas endophytica</name>
    <dbReference type="NCBI Taxonomy" id="1522175"/>
    <lineage>
        <taxon>Bacteria</taxon>
        <taxon>Pseudomonadati</taxon>
        <taxon>Pseudomonadota</taxon>
        <taxon>Alphaproteobacteria</taxon>
        <taxon>Hyphomicrobiales</taxon>
        <taxon>Aurantimonadaceae</taxon>
        <taxon>Aurantimonas</taxon>
    </lineage>
</organism>
<dbReference type="GO" id="GO:0003886">
    <property type="term" value="F:DNA (cytosine-5-)-methyltransferase activity"/>
    <property type="evidence" value="ECO:0007669"/>
    <property type="project" value="UniProtKB-EC"/>
</dbReference>
<gene>
    <name evidence="8" type="ORF">GGR03_003545</name>
</gene>
<keyword evidence="4 7" id="KW-0949">S-adenosyl-L-methionine</keyword>
<dbReference type="Proteomes" id="UP000588647">
    <property type="component" value="Unassembled WGS sequence"/>
</dbReference>
<dbReference type="Gene3D" id="3.40.50.150">
    <property type="entry name" value="Vaccinia Virus protein VP39"/>
    <property type="match status" value="1"/>
</dbReference>
<dbReference type="EMBL" id="JACIEM010000004">
    <property type="protein sequence ID" value="MBB4004457.1"/>
    <property type="molecule type" value="Genomic_DNA"/>
</dbReference>
<dbReference type="Pfam" id="PF00145">
    <property type="entry name" value="DNA_methylase"/>
    <property type="match status" value="2"/>
</dbReference>
<comment type="caution">
    <text evidence="8">The sequence shown here is derived from an EMBL/GenBank/DDBJ whole genome shotgun (WGS) entry which is preliminary data.</text>
</comment>
<protein>
    <recommendedName>
        <fullName evidence="1">DNA (cytosine-5-)-methyltransferase</fullName>
        <ecNumber evidence="1">2.1.1.37</ecNumber>
    </recommendedName>
</protein>
<evidence type="ECO:0000256" key="1">
    <source>
        <dbReference type="ARBA" id="ARBA00011975"/>
    </source>
</evidence>
<comment type="similarity">
    <text evidence="7">Belongs to the class I-like SAM-binding methyltransferase superfamily. C5-methyltransferase family.</text>
</comment>
<keyword evidence="9" id="KW-1185">Reference proteome</keyword>
<sequence>MMRPLVVDSFAGGGGASTGIEMALGRSPDIAINHNAVALAMHLANHPDARHLSKNIWQVDPLEAVGNRPVGLAWFSPDCKHFSKAKGGKPVKRNIRDLAWTVVLWAKRARPAVIILENVEEFQTWGPLIENEKGDFVPDPARRGETFKLWVADLKRCGYKVEGRELVAADYGAPTTRKRFFLIARRDGLPIVWPAPTHGKPSDPDVVAGRKLPWRSAAEIIDWSLPCPSIFETSAEIMAKHGVRAVRPLAEATMARVARGTKRYVLDAAEPYIVKFQSGSTGSPIDAPLPTVTANSFHKRPGGAAPVGLVVPSVIRADMHSAAARNGVHGPEEPLRTVTTNNPFAIVAPSLMPLTHQGGDRNNTVEEPVRTITTAHRGEMAMIAPVLTAAQHGGSLRGADEPMRTIAASDKDQHAIIAPTLVQTGYGERDGQTPRSLDIGKPLGTVVAGGAKQALVANFLAQHNTGVVGHDAREPLSTIVLKGCTQGVVAAHLQNMRGSDRRDAPVAEPARTVTAGGGHAALVSAFIEKYYGAGIGQPVDDPFATVTTRDRFGLVTVDVAGEPYVITDIGLRMLTPRELFLAQGFPPEYQIDGIVLDGRVLTKSDQISCVGNSVCPPLAAALVAANCAHLAVEPMMEAAE</sequence>
<dbReference type="InterPro" id="IPR001525">
    <property type="entry name" value="C5_MeTfrase"/>
</dbReference>